<name>A0A9N9VVC2_9HYPO</name>
<keyword evidence="1" id="KW-0472">Membrane</keyword>
<dbReference type="SUPFAM" id="SSF53167">
    <property type="entry name" value="Purine and uridine phosphorylases"/>
    <property type="match status" value="1"/>
</dbReference>
<gene>
    <name evidence="3" type="ORF">CRHIZ90672A_00009254</name>
</gene>
<organism evidence="3 4">
    <name type="scientific">Clonostachys rhizophaga</name>
    <dbReference type="NCBI Taxonomy" id="160324"/>
    <lineage>
        <taxon>Eukaryota</taxon>
        <taxon>Fungi</taxon>
        <taxon>Dikarya</taxon>
        <taxon>Ascomycota</taxon>
        <taxon>Pezizomycotina</taxon>
        <taxon>Sordariomycetes</taxon>
        <taxon>Hypocreomycetidae</taxon>
        <taxon>Hypocreales</taxon>
        <taxon>Bionectriaceae</taxon>
        <taxon>Clonostachys</taxon>
    </lineage>
</organism>
<reference evidence="3" key="1">
    <citation type="submission" date="2021-10" db="EMBL/GenBank/DDBJ databases">
        <authorList>
            <person name="Piombo E."/>
        </authorList>
    </citation>
    <scope>NUCLEOTIDE SEQUENCE</scope>
</reference>
<dbReference type="PANTHER" id="PTHR46082:SF11">
    <property type="entry name" value="AAA+ ATPASE DOMAIN-CONTAINING PROTEIN-RELATED"/>
    <property type="match status" value="1"/>
</dbReference>
<dbReference type="EMBL" id="CABFNQ020000750">
    <property type="protein sequence ID" value="CAH0034392.1"/>
    <property type="molecule type" value="Genomic_DNA"/>
</dbReference>
<evidence type="ECO:0000259" key="2">
    <source>
        <dbReference type="Pfam" id="PF14420"/>
    </source>
</evidence>
<dbReference type="GO" id="GO:0003824">
    <property type="term" value="F:catalytic activity"/>
    <property type="evidence" value="ECO:0007669"/>
    <property type="project" value="InterPro"/>
</dbReference>
<proteinExistence type="predicted"/>
<dbReference type="InterPro" id="IPR025676">
    <property type="entry name" value="Clr5_dom"/>
</dbReference>
<keyword evidence="1" id="KW-1133">Transmembrane helix</keyword>
<keyword evidence="4" id="KW-1185">Reference proteome</keyword>
<dbReference type="InterPro" id="IPR035994">
    <property type="entry name" value="Nucleoside_phosphorylase_sf"/>
</dbReference>
<keyword evidence="1" id="KW-0812">Transmembrane</keyword>
<evidence type="ECO:0000313" key="3">
    <source>
        <dbReference type="EMBL" id="CAH0034392.1"/>
    </source>
</evidence>
<dbReference type="Proteomes" id="UP000696573">
    <property type="component" value="Unassembled WGS sequence"/>
</dbReference>
<protein>
    <recommendedName>
        <fullName evidence="2">Clr5 domain-containing protein</fullName>
    </recommendedName>
</protein>
<dbReference type="OrthoDB" id="1577640at2759"/>
<feature type="transmembrane region" description="Helical" evidence="1">
    <location>
        <begin position="697"/>
        <end position="716"/>
    </location>
</feature>
<dbReference type="AlphaFoldDB" id="A0A9N9VVC2"/>
<dbReference type="GO" id="GO:0009116">
    <property type="term" value="P:nucleoside metabolic process"/>
    <property type="evidence" value="ECO:0007669"/>
    <property type="project" value="InterPro"/>
</dbReference>
<evidence type="ECO:0000256" key="1">
    <source>
        <dbReference type="SAM" id="Phobius"/>
    </source>
</evidence>
<evidence type="ECO:0000313" key="4">
    <source>
        <dbReference type="Proteomes" id="UP000696573"/>
    </source>
</evidence>
<dbReference type="InterPro" id="IPR053137">
    <property type="entry name" value="NLR-like"/>
</dbReference>
<comment type="caution">
    <text evidence="3">The sequence shown here is derived from an EMBL/GenBank/DDBJ whole genome shotgun (WGS) entry which is preliminary data.</text>
</comment>
<dbReference type="Gene3D" id="3.40.50.1580">
    <property type="entry name" value="Nucleoside phosphorylase domain"/>
    <property type="match status" value="1"/>
</dbReference>
<sequence>MAPAHQTIPPEEWQRRKGVILRLWFDDNLPLEGTGDNSRSLMQVMKEEHNFVATRSQYESAFRGWGAFKNLKRCDWEVILPIYGELEKRGLKPRVMVGDHILEEKKIRKARRRYLDKENGLKRELIAETRPSSDQPRRWRIEFLKDGKHIEHLHSGETVKSIKDLSILNQMHNGLRDDSTCITNPPSEVDASRAAISIPTVNTSETGVYHAFPPVKAHRSDSPHAGELVGPSDVSHCLTDEDHGASYGEISSLLLQAPNGGSSPSRATTLSAVFSNEGGSETSMFRSMRVQQNASQLEIRVWGFLVKYQRFSSVTSRYEATDSGKIRHSDRLNGFLNSDTGVGAAEENDNRHPTKYKVGILCALPKEYLAVRVLFDRDHGKPDQFLLGDSNHYSLGQIGWHMVVVACLPAGEYGTNAAAEAASNMKRSFPNVKFCLMIGIGGGAPSHDQDIRLGDVVVSMPTKTYPGVIQYDRGKACDKDVFERTGALQPPPRFLMTAVSSLSSNLRSQINPLGPYLQQIFKSIPHQIRSRYQYPGREHDRLFNEICYKCVAQEDCSSRKFHLRLRAPRESDAPEIHYGLIASGNMVIRDARLRDVLASQYEVMCFEMEAAGVMNILPSLVIRGICDYADAYKNGMWQEYAAATAAAYGKVLLMEVSPSSYDNSAREPRYQKSIDASPPRALSFLEKLLGFPTFERLAFIKGGLLFSLCLLLYLPFLHQYLRLPRETTATQ</sequence>
<feature type="domain" description="Clr5" evidence="2">
    <location>
        <begin position="9"/>
        <end position="69"/>
    </location>
</feature>
<dbReference type="Pfam" id="PF14420">
    <property type="entry name" value="Clr5"/>
    <property type="match status" value="1"/>
</dbReference>
<dbReference type="PANTHER" id="PTHR46082">
    <property type="entry name" value="ATP/GTP-BINDING PROTEIN-RELATED"/>
    <property type="match status" value="1"/>
</dbReference>
<accession>A0A9N9VVC2</accession>